<sequence length="90" mass="10221">MTEHTSEHKAEKSGQLVTSGNHSTPPKREGLLSYFKNSWSEFKKVVWPTRDDAVKMTIFVVIFVAILAVFIYAADSAISWLFFDVLLKRG</sequence>
<dbReference type="InterPro" id="IPR005807">
    <property type="entry name" value="SecE_bac"/>
</dbReference>
<dbReference type="NCBIfam" id="TIGR00964">
    <property type="entry name" value="secE_bact"/>
    <property type="match status" value="1"/>
</dbReference>
<proteinExistence type="inferred from homology"/>
<name>A0A2I1XCG7_NEISI</name>
<dbReference type="GO" id="GO:0009306">
    <property type="term" value="P:protein secretion"/>
    <property type="evidence" value="ECO:0007669"/>
    <property type="project" value="UniProtKB-UniRule"/>
</dbReference>
<dbReference type="HAMAP" id="MF_00422">
    <property type="entry name" value="SecE"/>
    <property type="match status" value="1"/>
</dbReference>
<keyword evidence="7 9" id="KW-0811">Translocation</keyword>
<keyword evidence="6 9" id="KW-1133">Transmembrane helix</keyword>
<comment type="subunit">
    <text evidence="9">Component of the Sec protein translocase complex. Heterotrimer consisting of SecY, SecE and SecG subunits. The heterotrimers can form oligomers, although 1 heterotrimer is thought to be able to translocate proteins. Interacts with the ribosome. Interacts with SecDF, and other proteins may be involved. Interacts with SecA.</text>
</comment>
<evidence type="ECO:0000256" key="4">
    <source>
        <dbReference type="ARBA" id="ARBA00022692"/>
    </source>
</evidence>
<evidence type="ECO:0000256" key="5">
    <source>
        <dbReference type="ARBA" id="ARBA00022927"/>
    </source>
</evidence>
<comment type="caution">
    <text evidence="11">The sequence shown here is derived from an EMBL/GenBank/DDBJ whole genome shotgun (WGS) entry which is preliminary data.</text>
</comment>
<evidence type="ECO:0000256" key="7">
    <source>
        <dbReference type="ARBA" id="ARBA00023010"/>
    </source>
</evidence>
<evidence type="ECO:0000256" key="3">
    <source>
        <dbReference type="ARBA" id="ARBA00022475"/>
    </source>
</evidence>
<organism evidence="11 12">
    <name type="scientific">Neisseria sicca</name>
    <dbReference type="NCBI Taxonomy" id="490"/>
    <lineage>
        <taxon>Bacteria</taxon>
        <taxon>Pseudomonadati</taxon>
        <taxon>Pseudomonadota</taxon>
        <taxon>Betaproteobacteria</taxon>
        <taxon>Neisseriales</taxon>
        <taxon>Neisseriaceae</taxon>
        <taxon>Neisseria</taxon>
    </lineage>
</organism>
<evidence type="ECO:0000256" key="2">
    <source>
        <dbReference type="ARBA" id="ARBA00022448"/>
    </source>
</evidence>
<feature type="compositionally biased region" description="Polar residues" evidence="10">
    <location>
        <begin position="15"/>
        <end position="24"/>
    </location>
</feature>
<dbReference type="GeneID" id="64351598"/>
<dbReference type="GO" id="GO:0006605">
    <property type="term" value="P:protein targeting"/>
    <property type="evidence" value="ECO:0007669"/>
    <property type="project" value="UniProtKB-UniRule"/>
</dbReference>
<feature type="region of interest" description="Disordered" evidence="10">
    <location>
        <begin position="1"/>
        <end position="29"/>
    </location>
</feature>
<keyword evidence="5 9" id="KW-0653">Protein transport</keyword>
<dbReference type="Pfam" id="PF00584">
    <property type="entry name" value="SecE"/>
    <property type="match status" value="1"/>
</dbReference>
<dbReference type="GO" id="GO:0008320">
    <property type="term" value="F:protein transmembrane transporter activity"/>
    <property type="evidence" value="ECO:0007669"/>
    <property type="project" value="UniProtKB-UniRule"/>
</dbReference>
<dbReference type="GO" id="GO:0065002">
    <property type="term" value="P:intracellular protein transmembrane transport"/>
    <property type="evidence" value="ECO:0007669"/>
    <property type="project" value="UniProtKB-UniRule"/>
</dbReference>
<protein>
    <recommendedName>
        <fullName evidence="9">Protein translocase subunit SecE</fullName>
    </recommendedName>
</protein>
<keyword evidence="4 9" id="KW-0812">Transmembrane</keyword>
<evidence type="ECO:0000256" key="9">
    <source>
        <dbReference type="HAMAP-Rule" id="MF_00422"/>
    </source>
</evidence>
<dbReference type="EMBL" id="PKJO01000005">
    <property type="protein sequence ID" value="PLA40326.1"/>
    <property type="molecule type" value="Genomic_DNA"/>
</dbReference>
<dbReference type="AlphaFoldDB" id="A0A2I1XCG7"/>
<evidence type="ECO:0000256" key="6">
    <source>
        <dbReference type="ARBA" id="ARBA00022989"/>
    </source>
</evidence>
<dbReference type="PANTHER" id="PTHR33910:SF1">
    <property type="entry name" value="PROTEIN TRANSLOCASE SUBUNIT SECE"/>
    <property type="match status" value="1"/>
</dbReference>
<evidence type="ECO:0000256" key="8">
    <source>
        <dbReference type="ARBA" id="ARBA00023136"/>
    </source>
</evidence>
<dbReference type="GO" id="GO:0005886">
    <property type="term" value="C:plasma membrane"/>
    <property type="evidence" value="ECO:0007669"/>
    <property type="project" value="UniProtKB-SubCell"/>
</dbReference>
<dbReference type="GO" id="GO:0043952">
    <property type="term" value="P:protein transport by the Sec complex"/>
    <property type="evidence" value="ECO:0007669"/>
    <property type="project" value="UniProtKB-UniRule"/>
</dbReference>
<evidence type="ECO:0000313" key="12">
    <source>
        <dbReference type="Proteomes" id="UP000234767"/>
    </source>
</evidence>
<evidence type="ECO:0000256" key="10">
    <source>
        <dbReference type="SAM" id="MobiDB-lite"/>
    </source>
</evidence>
<keyword evidence="8 9" id="KW-0472">Membrane</keyword>
<feature type="compositionally biased region" description="Basic and acidic residues" evidence="10">
    <location>
        <begin position="1"/>
        <end position="12"/>
    </location>
</feature>
<dbReference type="InterPro" id="IPR001901">
    <property type="entry name" value="Translocase_SecE/Sec61-g"/>
</dbReference>
<gene>
    <name evidence="9 11" type="primary">secE</name>
    <name evidence="11" type="ORF">CYK00_05095</name>
</gene>
<feature type="transmembrane region" description="Helical" evidence="9">
    <location>
        <begin position="56"/>
        <end position="83"/>
    </location>
</feature>
<dbReference type="Proteomes" id="UP000234767">
    <property type="component" value="Unassembled WGS sequence"/>
</dbReference>
<comment type="subcellular location">
    <subcellularLocation>
        <location evidence="9">Cell membrane</location>
        <topology evidence="9">Single-pass membrane protein</topology>
    </subcellularLocation>
    <subcellularLocation>
        <location evidence="1">Membrane</location>
    </subcellularLocation>
</comment>
<evidence type="ECO:0000256" key="1">
    <source>
        <dbReference type="ARBA" id="ARBA00004370"/>
    </source>
</evidence>
<dbReference type="PANTHER" id="PTHR33910">
    <property type="entry name" value="PROTEIN TRANSLOCASE SUBUNIT SECE"/>
    <property type="match status" value="1"/>
</dbReference>
<keyword evidence="3 9" id="KW-1003">Cell membrane</keyword>
<dbReference type="Gene3D" id="1.20.5.1030">
    <property type="entry name" value="Preprotein translocase secy subunit"/>
    <property type="match status" value="1"/>
</dbReference>
<dbReference type="RefSeq" id="WP_003779769.1">
    <property type="nucleotide sequence ID" value="NZ_CABFLG010000030.1"/>
</dbReference>
<evidence type="ECO:0000313" key="11">
    <source>
        <dbReference type="EMBL" id="PLA40326.1"/>
    </source>
</evidence>
<dbReference type="InterPro" id="IPR038379">
    <property type="entry name" value="SecE_sf"/>
</dbReference>
<accession>A0A2I1XCG7</accession>
<comment type="function">
    <text evidence="9">Essential subunit of the Sec protein translocation channel SecYEG. Clamps together the 2 halves of SecY. May contact the channel plug during translocation.</text>
</comment>
<reference evidence="11 12" key="1">
    <citation type="submission" date="2017-12" db="EMBL/GenBank/DDBJ databases">
        <title>Phylogenetic diversity of female urinary microbiome.</title>
        <authorList>
            <person name="Thomas-White K."/>
            <person name="Wolfe A.J."/>
        </authorList>
    </citation>
    <scope>NUCLEOTIDE SEQUENCE [LARGE SCALE GENOMIC DNA]</scope>
    <source>
        <strain evidence="11 12">UMB0321</strain>
    </source>
</reference>
<keyword evidence="2 9" id="KW-0813">Transport</keyword>
<comment type="similarity">
    <text evidence="9">Belongs to the SecE/SEC61-gamma family.</text>
</comment>